<dbReference type="Proteomes" id="UP000245207">
    <property type="component" value="Unassembled WGS sequence"/>
</dbReference>
<dbReference type="PANTHER" id="PTHR22597">
    <property type="entry name" value="POLYCOMB GROUP PROTEIN"/>
    <property type="match status" value="1"/>
</dbReference>
<evidence type="ECO:0000256" key="2">
    <source>
        <dbReference type="ARBA" id="ARBA00023163"/>
    </source>
</evidence>
<comment type="caution">
    <text evidence="4">The sequence shown here is derived from an EMBL/GenBank/DDBJ whole genome shotgun (WGS) entry which is preliminary data.</text>
</comment>
<dbReference type="GO" id="GO:0031490">
    <property type="term" value="F:chromatin DNA binding"/>
    <property type="evidence" value="ECO:0007669"/>
    <property type="project" value="TreeGrafter"/>
</dbReference>
<organism evidence="4 5">
    <name type="scientific">Artemisia annua</name>
    <name type="common">Sweet wormwood</name>
    <dbReference type="NCBI Taxonomy" id="35608"/>
    <lineage>
        <taxon>Eukaryota</taxon>
        <taxon>Viridiplantae</taxon>
        <taxon>Streptophyta</taxon>
        <taxon>Embryophyta</taxon>
        <taxon>Tracheophyta</taxon>
        <taxon>Spermatophyta</taxon>
        <taxon>Magnoliopsida</taxon>
        <taxon>eudicotyledons</taxon>
        <taxon>Gunneridae</taxon>
        <taxon>Pentapetalae</taxon>
        <taxon>asterids</taxon>
        <taxon>campanulids</taxon>
        <taxon>Asterales</taxon>
        <taxon>Asteraceae</taxon>
        <taxon>Asteroideae</taxon>
        <taxon>Anthemideae</taxon>
        <taxon>Artemisiinae</taxon>
        <taxon>Artemisia</taxon>
    </lineage>
</organism>
<feature type="domain" description="Polycomb protein SUZ12-like zinc finger" evidence="3">
    <location>
        <begin position="183"/>
        <end position="230"/>
    </location>
</feature>
<gene>
    <name evidence="4" type="ORF">CTI12_AA528090</name>
</gene>
<protein>
    <submittedName>
        <fullName evidence="4">Polycomb group protein EMBRYONIC FLOWER 2</fullName>
    </submittedName>
</protein>
<proteinExistence type="predicted"/>
<dbReference type="Pfam" id="PF23320">
    <property type="entry name" value="Zn_SUZ12"/>
    <property type="match status" value="1"/>
</dbReference>
<dbReference type="GO" id="GO:0005634">
    <property type="term" value="C:nucleus"/>
    <property type="evidence" value="ECO:0007669"/>
    <property type="project" value="TreeGrafter"/>
</dbReference>
<name>A0A2U1L5K7_ARTAN</name>
<keyword evidence="2" id="KW-0804">Transcription</keyword>
<evidence type="ECO:0000313" key="4">
    <source>
        <dbReference type="EMBL" id="PWA44259.1"/>
    </source>
</evidence>
<dbReference type="InterPro" id="IPR057540">
    <property type="entry name" value="Znf_SUZ12"/>
</dbReference>
<accession>A0A2U1L5K7</accession>
<dbReference type="STRING" id="35608.A0A2U1L5K7"/>
<keyword evidence="1" id="KW-0805">Transcription regulation</keyword>
<dbReference type="PANTHER" id="PTHR22597:SF22">
    <property type="entry name" value="POLYCOMB GROUP PROTEIN EMBRYONIC FLOWER 2-RELATED"/>
    <property type="match status" value="1"/>
</dbReference>
<sequence length="327" mass="38008">MAELKLYNSAAFDWSMKIPADQWSRSHFSGQPVRVKVVQVKLVVLVNRIKEQDKLLVRGIPQVKLVFLVNKVKDQDKMLVKVMPQVKQLWMDEFERMVLICISLSSSRSTKKLPRNPAESSLPVVQLSAEQERAAQQSLKVYCQPIKYYNILHDRALDKPLDLQRCLHYKVRIAKEGNWQRSGNVTFNFKCYNDMCQMNEVMEDYSCAIRLIKCASFKGLKCHLRALHDLTFVPLIKAPIAFNGLTCLEAQGIDIFGMLHRRYLIEFLRKRFNSITASKHFTRKLDFESEPWFTITDNAKDLLRKMRDRNPKKKFVMANGARGCDVC</sequence>
<evidence type="ECO:0000256" key="1">
    <source>
        <dbReference type="ARBA" id="ARBA00023015"/>
    </source>
</evidence>
<evidence type="ECO:0000313" key="5">
    <source>
        <dbReference type="Proteomes" id="UP000245207"/>
    </source>
</evidence>
<keyword evidence="5" id="KW-1185">Reference proteome</keyword>
<dbReference type="EMBL" id="PKPP01011376">
    <property type="protein sequence ID" value="PWA44259.1"/>
    <property type="molecule type" value="Genomic_DNA"/>
</dbReference>
<dbReference type="AlphaFoldDB" id="A0A2U1L5K7"/>
<evidence type="ECO:0000259" key="3">
    <source>
        <dbReference type="Pfam" id="PF23320"/>
    </source>
</evidence>
<dbReference type="OrthoDB" id="1429006at2759"/>
<reference evidence="4 5" key="1">
    <citation type="journal article" date="2018" name="Mol. Plant">
        <title>The genome of Artemisia annua provides insight into the evolution of Asteraceae family and artemisinin biosynthesis.</title>
        <authorList>
            <person name="Shen Q."/>
            <person name="Zhang L."/>
            <person name="Liao Z."/>
            <person name="Wang S."/>
            <person name="Yan T."/>
            <person name="Shi P."/>
            <person name="Liu M."/>
            <person name="Fu X."/>
            <person name="Pan Q."/>
            <person name="Wang Y."/>
            <person name="Lv Z."/>
            <person name="Lu X."/>
            <person name="Zhang F."/>
            <person name="Jiang W."/>
            <person name="Ma Y."/>
            <person name="Chen M."/>
            <person name="Hao X."/>
            <person name="Li L."/>
            <person name="Tang Y."/>
            <person name="Lv G."/>
            <person name="Zhou Y."/>
            <person name="Sun X."/>
            <person name="Brodelius P.E."/>
            <person name="Rose J.K.C."/>
            <person name="Tang K."/>
        </authorList>
    </citation>
    <scope>NUCLEOTIDE SEQUENCE [LARGE SCALE GENOMIC DNA]</scope>
    <source>
        <strain evidence="5">cv. Huhao1</strain>
        <tissue evidence="4">Leaf</tissue>
    </source>
</reference>